<accession>A0AAV4RAL9</accession>
<evidence type="ECO:0000313" key="1">
    <source>
        <dbReference type="EMBL" id="GIY18427.1"/>
    </source>
</evidence>
<keyword evidence="2" id="KW-1185">Reference proteome</keyword>
<proteinExistence type="predicted"/>
<organism evidence="1 2">
    <name type="scientific">Caerostris extrusa</name>
    <name type="common">Bark spider</name>
    <name type="synonym">Caerostris bankana</name>
    <dbReference type="NCBI Taxonomy" id="172846"/>
    <lineage>
        <taxon>Eukaryota</taxon>
        <taxon>Metazoa</taxon>
        <taxon>Ecdysozoa</taxon>
        <taxon>Arthropoda</taxon>
        <taxon>Chelicerata</taxon>
        <taxon>Arachnida</taxon>
        <taxon>Araneae</taxon>
        <taxon>Araneomorphae</taxon>
        <taxon>Entelegynae</taxon>
        <taxon>Araneoidea</taxon>
        <taxon>Araneidae</taxon>
        <taxon>Caerostris</taxon>
    </lineage>
</organism>
<name>A0AAV4RAL9_CAEEX</name>
<evidence type="ECO:0000313" key="2">
    <source>
        <dbReference type="Proteomes" id="UP001054945"/>
    </source>
</evidence>
<reference evidence="1 2" key="1">
    <citation type="submission" date="2021-06" db="EMBL/GenBank/DDBJ databases">
        <title>Caerostris extrusa draft genome.</title>
        <authorList>
            <person name="Kono N."/>
            <person name="Arakawa K."/>
        </authorList>
    </citation>
    <scope>NUCLEOTIDE SEQUENCE [LARGE SCALE GENOMIC DNA]</scope>
</reference>
<dbReference type="Proteomes" id="UP001054945">
    <property type="component" value="Unassembled WGS sequence"/>
</dbReference>
<protein>
    <submittedName>
        <fullName evidence="1">Uncharacterized protein</fullName>
    </submittedName>
</protein>
<comment type="caution">
    <text evidence="1">The sequence shown here is derived from an EMBL/GenBank/DDBJ whole genome shotgun (WGS) entry which is preliminary data.</text>
</comment>
<dbReference type="AlphaFoldDB" id="A0AAV4RAL9"/>
<gene>
    <name evidence="1" type="ORF">CEXT_388101</name>
</gene>
<sequence length="199" mass="22134">MPSKAEYKMLFLCQMHQASKGEEYNVRPQRVPGIQNLPKAQSSLIMKSPFTKFPKEPNINCFLAQQTICGNAVGSELELESSLVQNEEYLTKGSANPASVQKLNFSTTLPQDVSYKQVLTEISSSLPIPANPSLKCPEYNRIAVQQPVPQRCKKVDKFTRATLQASSEINKGHGTLKLCATFFPSLQKKKKNPNSFSSH</sequence>
<dbReference type="EMBL" id="BPLR01007624">
    <property type="protein sequence ID" value="GIY18427.1"/>
    <property type="molecule type" value="Genomic_DNA"/>
</dbReference>